<dbReference type="InterPro" id="IPR002110">
    <property type="entry name" value="Ankyrin_rpt"/>
</dbReference>
<gene>
    <name evidence="6" type="ORF">MCOR_24108</name>
</gene>
<dbReference type="PROSITE" id="PS50088">
    <property type="entry name" value="ANK_REPEAT"/>
    <property type="match status" value="16"/>
</dbReference>
<dbReference type="InterPro" id="IPR036770">
    <property type="entry name" value="Ankyrin_rpt-contain_sf"/>
</dbReference>
<dbReference type="InterPro" id="IPR027417">
    <property type="entry name" value="P-loop_NTPase"/>
</dbReference>
<feature type="domain" description="Novel STAND NTPase 3" evidence="5">
    <location>
        <begin position="669"/>
        <end position="820"/>
    </location>
</feature>
<name>A0A6J8BZN1_MYTCO</name>
<dbReference type="PANTHER" id="PTHR24126">
    <property type="entry name" value="ANKYRIN REPEAT, PH AND SEC7 DOMAIN CONTAINING PROTEIN SECG-RELATED"/>
    <property type="match status" value="1"/>
</dbReference>
<feature type="transmembrane region" description="Helical" evidence="4">
    <location>
        <begin position="576"/>
        <end position="599"/>
    </location>
</feature>
<keyword evidence="2 3" id="KW-0040">ANK repeat</keyword>
<feature type="repeat" description="ANK" evidence="3">
    <location>
        <begin position="1501"/>
        <end position="1533"/>
    </location>
</feature>
<keyword evidence="4" id="KW-1133">Transmembrane helix</keyword>
<feature type="repeat" description="ANK" evidence="3">
    <location>
        <begin position="1303"/>
        <end position="1335"/>
    </location>
</feature>
<keyword evidence="4" id="KW-0472">Membrane</keyword>
<feature type="repeat" description="ANK" evidence="3">
    <location>
        <begin position="1138"/>
        <end position="1170"/>
    </location>
</feature>
<feature type="repeat" description="ANK" evidence="3">
    <location>
        <begin position="1237"/>
        <end position="1269"/>
    </location>
</feature>
<dbReference type="Pfam" id="PF13637">
    <property type="entry name" value="Ank_4"/>
    <property type="match status" value="2"/>
</dbReference>
<feature type="repeat" description="ANK" evidence="3">
    <location>
        <begin position="1105"/>
        <end position="1137"/>
    </location>
</feature>
<evidence type="ECO:0000313" key="7">
    <source>
        <dbReference type="Proteomes" id="UP000507470"/>
    </source>
</evidence>
<feature type="repeat" description="ANK" evidence="3">
    <location>
        <begin position="1534"/>
        <end position="1566"/>
    </location>
</feature>
<feature type="repeat" description="ANK" evidence="3">
    <location>
        <begin position="1402"/>
        <end position="1434"/>
    </location>
</feature>
<proteinExistence type="predicted"/>
<feature type="repeat" description="ANK" evidence="3">
    <location>
        <begin position="1072"/>
        <end position="1104"/>
    </location>
</feature>
<accession>A0A6J8BZN1</accession>
<evidence type="ECO:0000313" key="6">
    <source>
        <dbReference type="EMBL" id="CAC5388876.1"/>
    </source>
</evidence>
<evidence type="ECO:0000256" key="2">
    <source>
        <dbReference type="ARBA" id="ARBA00023043"/>
    </source>
</evidence>
<feature type="repeat" description="ANK" evidence="3">
    <location>
        <begin position="1369"/>
        <end position="1401"/>
    </location>
</feature>
<dbReference type="Gene3D" id="1.25.40.20">
    <property type="entry name" value="Ankyrin repeat-containing domain"/>
    <property type="match status" value="7"/>
</dbReference>
<reference evidence="6 7" key="1">
    <citation type="submission" date="2020-06" db="EMBL/GenBank/DDBJ databases">
        <authorList>
            <person name="Li R."/>
            <person name="Bekaert M."/>
        </authorList>
    </citation>
    <scope>NUCLEOTIDE SEQUENCE [LARGE SCALE GENOMIC DNA]</scope>
    <source>
        <strain evidence="7">wild</strain>
    </source>
</reference>
<protein>
    <recommendedName>
        <fullName evidence="5">Novel STAND NTPase 3 domain-containing protein</fullName>
    </recommendedName>
</protein>
<dbReference type="Proteomes" id="UP000507470">
    <property type="component" value="Unassembled WGS sequence"/>
</dbReference>
<feature type="repeat" description="ANK" evidence="3">
    <location>
        <begin position="1336"/>
        <end position="1368"/>
    </location>
</feature>
<dbReference type="OrthoDB" id="7464126at2759"/>
<dbReference type="SMART" id="SM00248">
    <property type="entry name" value="ANK"/>
    <property type="match status" value="18"/>
</dbReference>
<feature type="repeat" description="ANK" evidence="3">
    <location>
        <begin position="1435"/>
        <end position="1467"/>
    </location>
</feature>
<evidence type="ECO:0000256" key="3">
    <source>
        <dbReference type="PROSITE-ProRule" id="PRU00023"/>
    </source>
</evidence>
<dbReference type="SUPFAM" id="SSF48403">
    <property type="entry name" value="Ankyrin repeat"/>
    <property type="match status" value="2"/>
</dbReference>
<feature type="repeat" description="ANK" evidence="3">
    <location>
        <begin position="1171"/>
        <end position="1203"/>
    </location>
</feature>
<dbReference type="InterPro" id="IPR049050">
    <property type="entry name" value="nSTAND3"/>
</dbReference>
<dbReference type="SUPFAM" id="SSF52540">
    <property type="entry name" value="P-loop containing nucleoside triphosphate hydrolases"/>
    <property type="match status" value="1"/>
</dbReference>
<dbReference type="EMBL" id="CACVKT020004271">
    <property type="protein sequence ID" value="CAC5388876.1"/>
    <property type="molecule type" value="Genomic_DNA"/>
</dbReference>
<dbReference type="PROSITE" id="PS50297">
    <property type="entry name" value="ANK_REP_REGION"/>
    <property type="match status" value="13"/>
</dbReference>
<evidence type="ECO:0000256" key="4">
    <source>
        <dbReference type="SAM" id="Phobius"/>
    </source>
</evidence>
<feature type="repeat" description="ANK" evidence="3">
    <location>
        <begin position="1204"/>
        <end position="1236"/>
    </location>
</feature>
<dbReference type="Pfam" id="PF20720">
    <property type="entry name" value="nSTAND3"/>
    <property type="match status" value="1"/>
</dbReference>
<keyword evidence="4" id="KW-0812">Transmembrane</keyword>
<evidence type="ECO:0000256" key="1">
    <source>
        <dbReference type="ARBA" id="ARBA00022737"/>
    </source>
</evidence>
<organism evidence="6 7">
    <name type="scientific">Mytilus coruscus</name>
    <name type="common">Sea mussel</name>
    <dbReference type="NCBI Taxonomy" id="42192"/>
    <lineage>
        <taxon>Eukaryota</taxon>
        <taxon>Metazoa</taxon>
        <taxon>Spiralia</taxon>
        <taxon>Lophotrochozoa</taxon>
        <taxon>Mollusca</taxon>
        <taxon>Bivalvia</taxon>
        <taxon>Autobranchia</taxon>
        <taxon>Pteriomorphia</taxon>
        <taxon>Mytilida</taxon>
        <taxon>Mytiloidea</taxon>
        <taxon>Mytilidae</taxon>
        <taxon>Mytilinae</taxon>
        <taxon>Mytilus</taxon>
    </lineage>
</organism>
<feature type="repeat" description="ANK" evidence="3">
    <location>
        <begin position="1468"/>
        <end position="1500"/>
    </location>
</feature>
<keyword evidence="7" id="KW-1185">Reference proteome</keyword>
<feature type="repeat" description="ANK" evidence="3">
    <location>
        <begin position="1270"/>
        <end position="1302"/>
    </location>
</feature>
<evidence type="ECO:0000259" key="5">
    <source>
        <dbReference type="Pfam" id="PF20720"/>
    </source>
</evidence>
<feature type="repeat" description="ANK" evidence="3">
    <location>
        <begin position="1607"/>
        <end position="1633"/>
    </location>
</feature>
<sequence length="1672" mass="189665">MSSICISNTDVIIMQEWEEKLHSVLEWTVVGKVTEYGQNVTLFCNVPNCCPEDAGWDRWTPHQQTLFIDVKTGRPNKKYDGKVLKDGYTLIIQNFTENDLNVSYSCLYGVTLGERKFLLEDDVFTYFNKDFKFLKFCIDIDGTSTEKEASSSNVVNTFDKMMGASQAVNKLPKRKEEAITKFTGKQTTRNHPQVQEYTRNLNLSHVEIRYRVESELLIYERLNAVRYINNITRMEKKRTIEKCKYWENIAQKTRYLKDHLQAKHETEVKILQDQILNMYNFFCGLHLLVNIAELMNSVFNNFHKDPPEGTQHPEISLKGESSVLNAVRIASKALASGADEKNGVYLEFKTYLQRQQINKYEIKPFLGNRFNVVFHNAGAIYHLRNHIINFLQKVKGEGTPGELIPFPYVEVKKDDIWASLVSDHNDEQCAGFLIQMCSATSKALSQKVKDHLEDGQHTQYGIDPRLWNNARKVDQKLTKIKFLKNKREILKTQIKFRQLVLEQPGEKTLFQVSQVNKKPVTIAQLTKNLKTLIKKLGNAAVPTQILEHTIAEDLHDFVVTQPDVPTGNSRLSPGEIGAIITGITIVVIVLVSIFIYFGIKRKRKETSEQREIFLKARSEQEEIITMHIKEKKKMQFFKRMKRKKKVIPRNIRDQIKKQIEDWEKNDKKFVSTRASDYVMECLNDNSCLTLTSPSGVGKSFIARHTALLLKKEGYNIIPVDLPADIKTYYQPGKKTVFIVDDICGNFTANQQQIENWKQLLPLINTIIADKCCKIIVSCRLQVYKDDKFNILLPFKSCECNLISDKLGLTSVEKTNIAKTYIGTSMTDIDDLSFKCDFFPLLCSLYHEKEDVDVKEYFENPFDVYESELDRLSEHGDEGKYKICSLALCVLFNNQLKEKWFQGKATDEQRQTINDTCEACEITSIPKAKLKKALDTLDGTFICKQNGIYRTVHDKLLDFLAHYFGQKIIECLIDHGDSDLVLERFIWQKSSDEKNSNIDFIIEIPDDYLESYLKRLIKDWSAGKVSDVFSNNNMKESSFRQKLLQYLLQLDKPQQVTLANTKDTVRPKEDCGSGNTPLIHTCYDGYTDMVQWLLHNDVDVDQYRNDGVSGLYMASQEGNTDIVKLLLERNPNVDLCNNKDCSALYMASQNGHTDIVKLLLVKDPNVDVCNNEDCSALYMASQKGHTDIVKLLLVKDPNVDLCNKNGCSPLYIASQNGHTDIVKLLLVKDPNVDLCNKDGCSPLYRASQNGHTDIVKLLLEKDPNVNLCNNEDCSALYMASQNGHTDIVKLLLVKDPNVDLCNNNGCSPLFMASYKGHTDIVKLLLEKDPNVNLCNNEDCSALYMASQNGHTDIVKLLLVKDPNVDLCNNDGRSPLYMASYKGHTDIVKLLLEKDPNVDLCNNDGRSPLLMASNNGHTDIVKLLLEKDPNVDLCNNDGRSPLLMASNNGHTDIVKLLLEKDPNVDLCNKNGCSPLLMASNNGHTDIVKLLLEKNPNVDLCDNNGRSPLLQASQNGNTDIVKLLLERNPNVDLCNNDGFTPLIKSCSNNHTSIVQLLMKHKPNINAQTFDGGNALNFSVLNGNIEITKLLTDVVSCLLDHNTNINTTKEDGTTPLFYACEVGHEDIVRLLLDKGADTQMCRLDGKSPLNIATDNGRTSIVMMLTEHMKKEDTFSS</sequence>
<dbReference type="PANTHER" id="PTHR24126:SF14">
    <property type="entry name" value="ANK_REP_REGION DOMAIN-CONTAINING PROTEIN"/>
    <property type="match status" value="1"/>
</dbReference>
<keyword evidence="1" id="KW-0677">Repeat</keyword>
<dbReference type="Pfam" id="PF12796">
    <property type="entry name" value="Ank_2"/>
    <property type="match status" value="5"/>
</dbReference>
<dbReference type="Pfam" id="PF00023">
    <property type="entry name" value="Ank"/>
    <property type="match status" value="2"/>
</dbReference>